<name>A0A835P5J0_VANPL</name>
<dbReference type="Proteomes" id="UP000636800">
    <property type="component" value="Unassembled WGS sequence"/>
</dbReference>
<reference evidence="3 4" key="1">
    <citation type="journal article" date="2020" name="Nat. Food">
        <title>A phased Vanilla planifolia genome enables genetic improvement of flavour and production.</title>
        <authorList>
            <person name="Hasing T."/>
            <person name="Tang H."/>
            <person name="Brym M."/>
            <person name="Khazi F."/>
            <person name="Huang T."/>
            <person name="Chambers A.H."/>
        </authorList>
    </citation>
    <scope>NUCLEOTIDE SEQUENCE [LARGE SCALE GENOMIC DNA]</scope>
    <source>
        <tissue evidence="3">Leaf</tissue>
    </source>
</reference>
<dbReference type="Pfam" id="PF17681">
    <property type="entry name" value="GCP_N_terminal"/>
    <property type="match status" value="1"/>
</dbReference>
<dbReference type="InterPro" id="IPR041470">
    <property type="entry name" value="GCP_N"/>
</dbReference>
<comment type="caution">
    <text evidence="3">The sequence shown here is derived from an EMBL/GenBank/DDBJ whole genome shotgun (WGS) entry which is preliminary data.</text>
</comment>
<accession>A0A835P5J0</accession>
<organism evidence="3 4">
    <name type="scientific">Vanilla planifolia</name>
    <name type="common">Vanilla</name>
    <dbReference type="NCBI Taxonomy" id="51239"/>
    <lineage>
        <taxon>Eukaryota</taxon>
        <taxon>Viridiplantae</taxon>
        <taxon>Streptophyta</taxon>
        <taxon>Embryophyta</taxon>
        <taxon>Tracheophyta</taxon>
        <taxon>Spermatophyta</taxon>
        <taxon>Magnoliopsida</taxon>
        <taxon>Liliopsida</taxon>
        <taxon>Asparagales</taxon>
        <taxon>Orchidaceae</taxon>
        <taxon>Vanilloideae</taxon>
        <taxon>Vanilleae</taxon>
        <taxon>Vanilla</taxon>
    </lineage>
</organism>
<keyword evidence="4" id="KW-1185">Reference proteome</keyword>
<evidence type="ECO:0000259" key="2">
    <source>
        <dbReference type="Pfam" id="PF17681"/>
    </source>
</evidence>
<evidence type="ECO:0000313" key="3">
    <source>
        <dbReference type="EMBL" id="KAG0446929.1"/>
    </source>
</evidence>
<gene>
    <name evidence="3" type="ORF">HPP92_028617</name>
</gene>
<evidence type="ECO:0000256" key="1">
    <source>
        <dbReference type="ARBA" id="ARBA00022701"/>
    </source>
</evidence>
<feature type="domain" description="Gamma tubulin complex component protein N-terminal" evidence="2">
    <location>
        <begin position="1"/>
        <end position="81"/>
    </location>
</feature>
<proteinExistence type="predicted"/>
<sequence length="102" mass="11067">MLPAFISPILAQRILRTGKSINFLRACCEDSGWVDAAAEAAACVGGTTRSGGLGYGETDTLEALVVEAAKRIDQHLMDVIHKRYRFKDHCLANQEISSTWAG</sequence>
<evidence type="ECO:0000313" key="4">
    <source>
        <dbReference type="Proteomes" id="UP000636800"/>
    </source>
</evidence>
<protein>
    <recommendedName>
        <fullName evidence="2">Gamma tubulin complex component protein N-terminal domain-containing protein</fullName>
    </recommendedName>
</protein>
<dbReference type="GO" id="GO:0005874">
    <property type="term" value="C:microtubule"/>
    <property type="evidence" value="ECO:0007669"/>
    <property type="project" value="UniProtKB-KW"/>
</dbReference>
<dbReference type="OrthoDB" id="19232at2759"/>
<keyword evidence="1" id="KW-0493">Microtubule</keyword>
<dbReference type="AlphaFoldDB" id="A0A835P5J0"/>
<dbReference type="EMBL" id="JADCNL010000533">
    <property type="protein sequence ID" value="KAG0446929.1"/>
    <property type="molecule type" value="Genomic_DNA"/>
</dbReference>